<protein>
    <recommendedName>
        <fullName evidence="3">Pentatricopeptide repeat-containing protein</fullName>
    </recommendedName>
</protein>
<dbReference type="GO" id="GO:0009451">
    <property type="term" value="P:RNA modification"/>
    <property type="evidence" value="ECO:0007669"/>
    <property type="project" value="InterPro"/>
</dbReference>
<dbReference type="PANTHER" id="PTHR47926:SF395">
    <property type="entry name" value="TETRATRICOPEPTIDE-LIKE HELICAL DOMAIN, DYW DOMAIN PROTEIN-RELATED"/>
    <property type="match status" value="1"/>
</dbReference>
<accession>A0A5J5AW51</accession>
<reference evidence="1 2" key="1">
    <citation type="submission" date="2019-09" db="EMBL/GenBank/DDBJ databases">
        <title>A chromosome-level genome assembly of the Chinese tupelo Nyssa sinensis.</title>
        <authorList>
            <person name="Yang X."/>
            <person name="Kang M."/>
            <person name="Yang Y."/>
            <person name="Xiong H."/>
            <person name="Wang M."/>
            <person name="Zhang Z."/>
            <person name="Wang Z."/>
            <person name="Wu H."/>
            <person name="Ma T."/>
            <person name="Liu J."/>
            <person name="Xi Z."/>
        </authorList>
    </citation>
    <scope>NUCLEOTIDE SEQUENCE [LARGE SCALE GENOMIC DNA]</scope>
    <source>
        <strain evidence="1">J267</strain>
        <tissue evidence="1">Leaf</tissue>
    </source>
</reference>
<dbReference type="Proteomes" id="UP000325577">
    <property type="component" value="Linkage Group LG18"/>
</dbReference>
<dbReference type="OrthoDB" id="185373at2759"/>
<evidence type="ECO:0000313" key="1">
    <source>
        <dbReference type="EMBL" id="KAA8534002.1"/>
    </source>
</evidence>
<organism evidence="1 2">
    <name type="scientific">Nyssa sinensis</name>
    <dbReference type="NCBI Taxonomy" id="561372"/>
    <lineage>
        <taxon>Eukaryota</taxon>
        <taxon>Viridiplantae</taxon>
        <taxon>Streptophyta</taxon>
        <taxon>Embryophyta</taxon>
        <taxon>Tracheophyta</taxon>
        <taxon>Spermatophyta</taxon>
        <taxon>Magnoliopsida</taxon>
        <taxon>eudicotyledons</taxon>
        <taxon>Gunneridae</taxon>
        <taxon>Pentapetalae</taxon>
        <taxon>asterids</taxon>
        <taxon>Cornales</taxon>
        <taxon>Nyssaceae</taxon>
        <taxon>Nyssa</taxon>
    </lineage>
</organism>
<dbReference type="InterPro" id="IPR046960">
    <property type="entry name" value="PPR_At4g14850-like_plant"/>
</dbReference>
<dbReference type="InterPro" id="IPR011990">
    <property type="entry name" value="TPR-like_helical_dom_sf"/>
</dbReference>
<name>A0A5J5AW51_9ASTE</name>
<evidence type="ECO:0008006" key="3">
    <source>
        <dbReference type="Google" id="ProtNLM"/>
    </source>
</evidence>
<keyword evidence="2" id="KW-1185">Reference proteome</keyword>
<dbReference type="AlphaFoldDB" id="A0A5J5AW51"/>
<evidence type="ECO:0000313" key="2">
    <source>
        <dbReference type="Proteomes" id="UP000325577"/>
    </source>
</evidence>
<dbReference type="GO" id="GO:0003723">
    <property type="term" value="F:RNA binding"/>
    <property type="evidence" value="ECO:0007669"/>
    <property type="project" value="InterPro"/>
</dbReference>
<sequence length="247" mass="27813">MEDDGQPQVYHLTNLSSLCFFNVQKFILVTAARSSTVTLPSLTTQGINGVFGSKISKSTASRPKSKHGLISYTIVHKVMFVGSTEKGFFYDGFKYFCEMQNYGMLFCDPQSCIDLDCVDLGYAQHGFMGYNLRFFMRMELLGIKPNAVMFCCVLFSCSHGAMVEGGLHCFQLMEEGYSMVPDMDHYTHIIDHLGRVGRLNDALEFVEKKPTELIEVVWRTLLGACRIYGNVELGERAAKKILSIQLE</sequence>
<dbReference type="EMBL" id="CM018041">
    <property type="protein sequence ID" value="KAA8534002.1"/>
    <property type="molecule type" value="Genomic_DNA"/>
</dbReference>
<dbReference type="PANTHER" id="PTHR47926">
    <property type="entry name" value="PENTATRICOPEPTIDE REPEAT-CONTAINING PROTEIN"/>
    <property type="match status" value="1"/>
</dbReference>
<proteinExistence type="predicted"/>
<dbReference type="Gene3D" id="1.25.40.10">
    <property type="entry name" value="Tetratricopeptide repeat domain"/>
    <property type="match status" value="1"/>
</dbReference>
<gene>
    <name evidence="1" type="ORF">F0562_031519</name>
</gene>